<sequence length="115" mass="13152">MSRLDGPTLWVFSSPGLRRPQFTTVARRHVDLGWYTRWNHWRPELITIARGIADLGISKEDAFDPLYLGRTDSEDIYFNGNIVAGPMTTREAMEDLSANLRHIISIFHYSITNGS</sequence>
<proteinExistence type="predicted"/>
<comment type="caution">
    <text evidence="1">The sequence shown here is derived from an EMBL/GenBank/DDBJ whole genome shotgun (WGS) entry which is preliminary data.</text>
</comment>
<dbReference type="Proteomes" id="UP001180020">
    <property type="component" value="Unassembled WGS sequence"/>
</dbReference>
<reference evidence="1" key="1">
    <citation type="journal article" date="2023" name="Nat. Commun.">
        <title>Diploid and tetraploid genomes of Acorus and the evolution of monocots.</title>
        <authorList>
            <person name="Ma L."/>
            <person name="Liu K.W."/>
            <person name="Li Z."/>
            <person name="Hsiao Y.Y."/>
            <person name="Qi Y."/>
            <person name="Fu T."/>
            <person name="Tang G.D."/>
            <person name="Zhang D."/>
            <person name="Sun W.H."/>
            <person name="Liu D.K."/>
            <person name="Li Y."/>
            <person name="Chen G.Z."/>
            <person name="Liu X.D."/>
            <person name="Liao X.Y."/>
            <person name="Jiang Y.T."/>
            <person name="Yu X."/>
            <person name="Hao Y."/>
            <person name="Huang J."/>
            <person name="Zhao X.W."/>
            <person name="Ke S."/>
            <person name="Chen Y.Y."/>
            <person name="Wu W.L."/>
            <person name="Hsu J.L."/>
            <person name="Lin Y.F."/>
            <person name="Huang M.D."/>
            <person name="Li C.Y."/>
            <person name="Huang L."/>
            <person name="Wang Z.W."/>
            <person name="Zhao X."/>
            <person name="Zhong W.Y."/>
            <person name="Peng D.H."/>
            <person name="Ahmad S."/>
            <person name="Lan S."/>
            <person name="Zhang J.S."/>
            <person name="Tsai W.C."/>
            <person name="Van de Peer Y."/>
            <person name="Liu Z.J."/>
        </authorList>
    </citation>
    <scope>NUCLEOTIDE SEQUENCE</scope>
    <source>
        <strain evidence="1">CP</strain>
    </source>
</reference>
<keyword evidence="2" id="KW-1185">Reference proteome</keyword>
<evidence type="ECO:0000313" key="2">
    <source>
        <dbReference type="Proteomes" id="UP001180020"/>
    </source>
</evidence>
<organism evidence="1 2">
    <name type="scientific">Acorus calamus</name>
    <name type="common">Sweet flag</name>
    <dbReference type="NCBI Taxonomy" id="4465"/>
    <lineage>
        <taxon>Eukaryota</taxon>
        <taxon>Viridiplantae</taxon>
        <taxon>Streptophyta</taxon>
        <taxon>Embryophyta</taxon>
        <taxon>Tracheophyta</taxon>
        <taxon>Spermatophyta</taxon>
        <taxon>Magnoliopsida</taxon>
        <taxon>Liliopsida</taxon>
        <taxon>Acoraceae</taxon>
        <taxon>Acorus</taxon>
    </lineage>
</organism>
<accession>A0AAV9C726</accession>
<name>A0AAV9C726_ACOCL</name>
<dbReference type="AlphaFoldDB" id="A0AAV9C726"/>
<dbReference type="EMBL" id="JAUJYO010000021">
    <property type="protein sequence ID" value="KAK1284681.1"/>
    <property type="molecule type" value="Genomic_DNA"/>
</dbReference>
<evidence type="ECO:0000313" key="1">
    <source>
        <dbReference type="EMBL" id="KAK1284681.1"/>
    </source>
</evidence>
<reference evidence="1" key="2">
    <citation type="submission" date="2023-06" db="EMBL/GenBank/DDBJ databases">
        <authorList>
            <person name="Ma L."/>
            <person name="Liu K.-W."/>
            <person name="Li Z."/>
            <person name="Hsiao Y.-Y."/>
            <person name="Qi Y."/>
            <person name="Fu T."/>
            <person name="Tang G."/>
            <person name="Zhang D."/>
            <person name="Sun W.-H."/>
            <person name="Liu D.-K."/>
            <person name="Li Y."/>
            <person name="Chen G.-Z."/>
            <person name="Liu X.-D."/>
            <person name="Liao X.-Y."/>
            <person name="Jiang Y.-T."/>
            <person name="Yu X."/>
            <person name="Hao Y."/>
            <person name="Huang J."/>
            <person name="Zhao X.-W."/>
            <person name="Ke S."/>
            <person name="Chen Y.-Y."/>
            <person name="Wu W.-L."/>
            <person name="Hsu J.-L."/>
            <person name="Lin Y.-F."/>
            <person name="Huang M.-D."/>
            <person name="Li C.-Y."/>
            <person name="Huang L."/>
            <person name="Wang Z.-W."/>
            <person name="Zhao X."/>
            <person name="Zhong W.-Y."/>
            <person name="Peng D.-H."/>
            <person name="Ahmad S."/>
            <person name="Lan S."/>
            <person name="Zhang J.-S."/>
            <person name="Tsai W.-C."/>
            <person name="Van De Peer Y."/>
            <person name="Liu Z.-J."/>
        </authorList>
    </citation>
    <scope>NUCLEOTIDE SEQUENCE</scope>
    <source>
        <strain evidence="1">CP</strain>
        <tissue evidence="1">Leaves</tissue>
    </source>
</reference>
<gene>
    <name evidence="1" type="ORF">QJS10_CPB21g01380</name>
</gene>
<protein>
    <submittedName>
        <fullName evidence="1">Uncharacterized protein</fullName>
    </submittedName>
</protein>